<gene>
    <name evidence="4" type="ORF">BG910_01285</name>
</gene>
<dbReference type="RefSeq" id="WP_089035287.1">
    <property type="nucleotide sequence ID" value="NZ_CP022278.1"/>
</dbReference>
<reference evidence="4 5" key="1">
    <citation type="submission" date="2017-06" db="EMBL/GenBank/DDBJ databases">
        <title>Neisseria chenwenguii sp. nov., isolated from the intestinal contents of Tibetan Plateau Pika in Yushu, Qinghai Province, China.</title>
        <authorList>
            <person name="Zhang G."/>
        </authorList>
    </citation>
    <scope>NUCLEOTIDE SEQUENCE [LARGE SCALE GENOMIC DNA]</scope>
    <source>
        <strain evidence="4 5">10023</strain>
    </source>
</reference>
<dbReference type="PANTHER" id="PTHR44051">
    <property type="entry name" value="GLUTATHIONE S-TRANSFERASE-RELATED"/>
    <property type="match status" value="1"/>
</dbReference>
<protein>
    <submittedName>
        <fullName evidence="4">Glutathione S-transferase</fullName>
    </submittedName>
</protein>
<dbReference type="SFLD" id="SFLDG00358">
    <property type="entry name" value="Main_(cytGST)"/>
    <property type="match status" value="1"/>
</dbReference>
<dbReference type="PANTHER" id="PTHR44051:SF9">
    <property type="entry name" value="GLUTATHIONE S-TRANSFERASE 1"/>
    <property type="match status" value="1"/>
</dbReference>
<dbReference type="Gene3D" id="1.20.1050.10">
    <property type="match status" value="1"/>
</dbReference>
<keyword evidence="4" id="KW-0808">Transferase</keyword>
<dbReference type="InterPro" id="IPR010987">
    <property type="entry name" value="Glutathione-S-Trfase_C-like"/>
</dbReference>
<dbReference type="InterPro" id="IPR036282">
    <property type="entry name" value="Glutathione-S-Trfase_C_sf"/>
</dbReference>
<dbReference type="InterPro" id="IPR004046">
    <property type="entry name" value="GST_C"/>
</dbReference>
<proteinExistence type="inferred from homology"/>
<dbReference type="SUPFAM" id="SSF52833">
    <property type="entry name" value="Thioredoxin-like"/>
    <property type="match status" value="1"/>
</dbReference>
<dbReference type="SUPFAM" id="SSF47616">
    <property type="entry name" value="GST C-terminal domain-like"/>
    <property type="match status" value="1"/>
</dbReference>
<comment type="similarity">
    <text evidence="1">Belongs to the GST superfamily.</text>
</comment>
<feature type="domain" description="GST C-terminal" evidence="3">
    <location>
        <begin position="63"/>
        <end position="208"/>
    </location>
</feature>
<organism evidence="4 5">
    <name type="scientific">Neisseria chenwenguii</name>
    <dbReference type="NCBI Taxonomy" id="1853278"/>
    <lineage>
        <taxon>Bacteria</taxon>
        <taxon>Pseudomonadati</taxon>
        <taxon>Pseudomonadota</taxon>
        <taxon>Betaproteobacteria</taxon>
        <taxon>Neisseriales</taxon>
        <taxon>Neisseriaceae</taxon>
        <taxon>Neisseria</taxon>
    </lineage>
</organism>
<dbReference type="Gene3D" id="3.40.30.10">
    <property type="entry name" value="Glutaredoxin"/>
    <property type="match status" value="1"/>
</dbReference>
<evidence type="ECO:0000313" key="4">
    <source>
        <dbReference type="EMBL" id="ASK26564.1"/>
    </source>
</evidence>
<evidence type="ECO:0000313" key="5">
    <source>
        <dbReference type="Proteomes" id="UP000198238"/>
    </source>
</evidence>
<dbReference type="PROSITE" id="PS50404">
    <property type="entry name" value="GST_NTER"/>
    <property type="match status" value="1"/>
</dbReference>
<evidence type="ECO:0000259" key="2">
    <source>
        <dbReference type="PROSITE" id="PS50404"/>
    </source>
</evidence>
<dbReference type="Pfam" id="PF02798">
    <property type="entry name" value="GST_N"/>
    <property type="match status" value="1"/>
</dbReference>
<dbReference type="Pfam" id="PF00043">
    <property type="entry name" value="GST_C"/>
    <property type="match status" value="1"/>
</dbReference>
<dbReference type="SFLD" id="SFLDS00019">
    <property type="entry name" value="Glutathione_Transferase_(cytos"/>
    <property type="match status" value="1"/>
</dbReference>
<dbReference type="InterPro" id="IPR004045">
    <property type="entry name" value="Glutathione_S-Trfase_N"/>
</dbReference>
<accession>A0A220RZD3</accession>
<sequence>MIKLHYLNNSCSHRIAWLLEELGVGYDVAVYQRLPETGLAPDELKAQHPLGKAPVLEDGNLKLAEGNAMILHLLDRYDPDQHFTPPSQTDDYSNYVYWLSIAASMFSANLLGMMSQKFDFGAYADYAKGQVALYFNHVEQNLQGKTWLIGEQLTGADFAMIFPLQWGINQLNPADYPNIVRYIQQVESRPAYRRVAEKTGCELNLKQF</sequence>
<name>A0A220RZD3_9NEIS</name>
<dbReference type="CDD" id="cd03046">
    <property type="entry name" value="GST_N_GTT1_like"/>
    <property type="match status" value="1"/>
</dbReference>
<dbReference type="SFLD" id="SFLDG01150">
    <property type="entry name" value="Main.1:_Beta-like"/>
    <property type="match status" value="1"/>
</dbReference>
<dbReference type="EMBL" id="CP022278">
    <property type="protein sequence ID" value="ASK26564.1"/>
    <property type="molecule type" value="Genomic_DNA"/>
</dbReference>
<dbReference type="KEGG" id="nei:BG910_01285"/>
<dbReference type="Proteomes" id="UP000198238">
    <property type="component" value="Chromosome"/>
</dbReference>
<dbReference type="AlphaFoldDB" id="A0A220RZD3"/>
<dbReference type="InterPro" id="IPR040079">
    <property type="entry name" value="Glutathione_S-Trfase"/>
</dbReference>
<dbReference type="PROSITE" id="PS50405">
    <property type="entry name" value="GST_CTER"/>
    <property type="match status" value="1"/>
</dbReference>
<feature type="domain" description="GST N-terminal" evidence="2">
    <location>
        <begin position="1"/>
        <end position="81"/>
    </location>
</feature>
<evidence type="ECO:0000259" key="3">
    <source>
        <dbReference type="PROSITE" id="PS50405"/>
    </source>
</evidence>
<keyword evidence="5" id="KW-1185">Reference proteome</keyword>
<dbReference type="GO" id="GO:0016740">
    <property type="term" value="F:transferase activity"/>
    <property type="evidence" value="ECO:0007669"/>
    <property type="project" value="UniProtKB-KW"/>
</dbReference>
<evidence type="ECO:0000256" key="1">
    <source>
        <dbReference type="RuleBase" id="RU003494"/>
    </source>
</evidence>
<dbReference type="InterPro" id="IPR036249">
    <property type="entry name" value="Thioredoxin-like_sf"/>
</dbReference>